<dbReference type="NCBIfam" id="TIGR00964">
    <property type="entry name" value="secE_bact"/>
    <property type="match status" value="1"/>
</dbReference>
<keyword evidence="2 9" id="KW-0813">Transport</keyword>
<sequence>MSPAAASAVPDGFAAATLAELRKVVWPSRQQLFSESVAVILMVSLSAAAIAAIDRFYGWGANQVFR</sequence>
<comment type="function">
    <text evidence="9">Essential subunit of the Sec protein translocation channel SecYEG. Clamps together the 2 halves of SecY. May contact the channel plug during translocation.</text>
</comment>
<dbReference type="EMBL" id="PXXO01000015">
    <property type="protein sequence ID" value="PSJ04163.1"/>
    <property type="molecule type" value="Genomic_DNA"/>
</dbReference>
<evidence type="ECO:0000256" key="7">
    <source>
        <dbReference type="ARBA" id="ARBA00023010"/>
    </source>
</evidence>
<comment type="subunit">
    <text evidence="9">Component of the Sec protein translocase complex. Heterotrimer consisting of SecY, SecE and SecG subunits. The heterotrimers can form oligomers, although 1 heterotrimer is thought to be able to translocate proteins. Interacts with the ribosome. Interacts with SecDF, and other proteins may be involved. Interacts with SecA.</text>
</comment>
<evidence type="ECO:0000256" key="2">
    <source>
        <dbReference type="ARBA" id="ARBA00022448"/>
    </source>
</evidence>
<feature type="transmembrane region" description="Helical" evidence="9">
    <location>
        <begin position="32"/>
        <end position="53"/>
    </location>
</feature>
<accession>A0A2P7MSG9</accession>
<dbReference type="InterPro" id="IPR005807">
    <property type="entry name" value="SecE_bac"/>
</dbReference>
<name>A0A2P7MSG9_9CYAN</name>
<evidence type="ECO:0000256" key="9">
    <source>
        <dbReference type="HAMAP-Rule" id="MF_00422"/>
    </source>
</evidence>
<dbReference type="Proteomes" id="UP000243002">
    <property type="component" value="Unassembled WGS sequence"/>
</dbReference>
<protein>
    <recommendedName>
        <fullName evidence="9">Protein translocase subunit SecE</fullName>
    </recommendedName>
</protein>
<comment type="subcellular location">
    <subcellularLocation>
        <location evidence="9">Cell inner membrane</location>
        <topology evidence="9">Single-pass membrane protein</topology>
    </subcellularLocation>
    <subcellularLocation>
        <location evidence="9">Cellular thylakoid membrane</location>
        <topology evidence="9">Single-pass membrane protein</topology>
    </subcellularLocation>
    <subcellularLocation>
        <location evidence="1">Membrane</location>
    </subcellularLocation>
</comment>
<evidence type="ECO:0000256" key="8">
    <source>
        <dbReference type="ARBA" id="ARBA00023136"/>
    </source>
</evidence>
<gene>
    <name evidence="9 10" type="primary">secE</name>
    <name evidence="10" type="ORF">C7K55_11480</name>
</gene>
<dbReference type="GO" id="GO:0006605">
    <property type="term" value="P:protein targeting"/>
    <property type="evidence" value="ECO:0007669"/>
    <property type="project" value="UniProtKB-UniRule"/>
</dbReference>
<keyword evidence="4 9" id="KW-0812">Transmembrane</keyword>
<dbReference type="Gene3D" id="1.20.5.1030">
    <property type="entry name" value="Preprotein translocase secy subunit"/>
    <property type="match status" value="1"/>
</dbReference>
<keyword evidence="3 9" id="KW-1003">Cell membrane</keyword>
<dbReference type="GO" id="GO:0065002">
    <property type="term" value="P:intracellular protein transmembrane transport"/>
    <property type="evidence" value="ECO:0007669"/>
    <property type="project" value="UniProtKB-UniRule"/>
</dbReference>
<reference evidence="10 11" key="1">
    <citation type="journal article" date="2018" name="Environ. Microbiol.">
        <title>Ecological and genomic features of two widespread freshwater picocyanobacteria.</title>
        <authorList>
            <person name="Cabello-Yeves P.J."/>
            <person name="Picazo A."/>
            <person name="Camacho A."/>
            <person name="Callieri C."/>
            <person name="Rosselli R."/>
            <person name="Roda-Garcia J.J."/>
            <person name="Coutinho F.H."/>
            <person name="Rodriguez-Valera F."/>
        </authorList>
    </citation>
    <scope>NUCLEOTIDE SEQUENCE [LARGE SCALE GENOMIC DNA]</scope>
    <source>
        <strain evidence="10 11">Tous</strain>
    </source>
</reference>
<dbReference type="PANTHER" id="PTHR33910:SF1">
    <property type="entry name" value="PROTEIN TRANSLOCASE SUBUNIT SECE"/>
    <property type="match status" value="1"/>
</dbReference>
<keyword evidence="9" id="KW-0793">Thylakoid</keyword>
<dbReference type="PROSITE" id="PS01067">
    <property type="entry name" value="SECE_SEC61G"/>
    <property type="match status" value="1"/>
</dbReference>
<evidence type="ECO:0000256" key="3">
    <source>
        <dbReference type="ARBA" id="ARBA00022475"/>
    </source>
</evidence>
<organism evidence="10 11">
    <name type="scientific">Cyanobium usitatum str. Tous</name>
    <dbReference type="NCBI Taxonomy" id="2116684"/>
    <lineage>
        <taxon>Bacteria</taxon>
        <taxon>Bacillati</taxon>
        <taxon>Cyanobacteriota</taxon>
        <taxon>Cyanophyceae</taxon>
        <taxon>Synechococcales</taxon>
        <taxon>Prochlorococcaceae</taxon>
        <taxon>Cyanobium</taxon>
    </lineage>
</organism>
<evidence type="ECO:0000256" key="6">
    <source>
        <dbReference type="ARBA" id="ARBA00022989"/>
    </source>
</evidence>
<comment type="caution">
    <text evidence="10">The sequence shown here is derived from an EMBL/GenBank/DDBJ whole genome shotgun (WGS) entry which is preliminary data.</text>
</comment>
<dbReference type="GO" id="GO:0009306">
    <property type="term" value="P:protein secretion"/>
    <property type="evidence" value="ECO:0007669"/>
    <property type="project" value="UniProtKB-UniRule"/>
</dbReference>
<evidence type="ECO:0000313" key="11">
    <source>
        <dbReference type="Proteomes" id="UP000243002"/>
    </source>
</evidence>
<evidence type="ECO:0000256" key="1">
    <source>
        <dbReference type="ARBA" id="ARBA00004370"/>
    </source>
</evidence>
<dbReference type="PANTHER" id="PTHR33910">
    <property type="entry name" value="PROTEIN TRANSLOCASE SUBUNIT SECE"/>
    <property type="match status" value="1"/>
</dbReference>
<comment type="similarity">
    <text evidence="9">Belongs to the SecE/SEC61-gamma family.</text>
</comment>
<dbReference type="AlphaFoldDB" id="A0A2P7MSG9"/>
<keyword evidence="9" id="KW-0997">Cell inner membrane</keyword>
<proteinExistence type="inferred from homology"/>
<dbReference type="GO" id="GO:0031676">
    <property type="term" value="C:plasma membrane-derived thylakoid membrane"/>
    <property type="evidence" value="ECO:0007669"/>
    <property type="project" value="UniProtKB-SubCell"/>
</dbReference>
<evidence type="ECO:0000256" key="4">
    <source>
        <dbReference type="ARBA" id="ARBA00022692"/>
    </source>
</evidence>
<dbReference type="HAMAP" id="MF_00422">
    <property type="entry name" value="SecE"/>
    <property type="match status" value="1"/>
</dbReference>
<keyword evidence="7 9" id="KW-0811">Translocation</keyword>
<keyword evidence="8 9" id="KW-0472">Membrane</keyword>
<dbReference type="GO" id="GO:0043952">
    <property type="term" value="P:protein transport by the Sec complex"/>
    <property type="evidence" value="ECO:0007669"/>
    <property type="project" value="UniProtKB-UniRule"/>
</dbReference>
<keyword evidence="6 9" id="KW-1133">Transmembrane helix</keyword>
<keyword evidence="5 9" id="KW-0653">Protein transport</keyword>
<keyword evidence="11" id="KW-1185">Reference proteome</keyword>
<dbReference type="GO" id="GO:0008320">
    <property type="term" value="F:protein transmembrane transporter activity"/>
    <property type="evidence" value="ECO:0007669"/>
    <property type="project" value="UniProtKB-UniRule"/>
</dbReference>
<evidence type="ECO:0000256" key="5">
    <source>
        <dbReference type="ARBA" id="ARBA00022927"/>
    </source>
</evidence>
<dbReference type="InterPro" id="IPR038379">
    <property type="entry name" value="SecE_sf"/>
</dbReference>
<dbReference type="InterPro" id="IPR001901">
    <property type="entry name" value="Translocase_SecE/Sec61-g"/>
</dbReference>
<evidence type="ECO:0000313" key="10">
    <source>
        <dbReference type="EMBL" id="PSJ04163.1"/>
    </source>
</evidence>
<dbReference type="Pfam" id="PF00584">
    <property type="entry name" value="SecE"/>
    <property type="match status" value="1"/>
</dbReference>